<reference evidence="2 3" key="1">
    <citation type="journal article" date="2016" name="Genome Biol. Evol.">
        <title>Gene Family Evolution Reflects Adaptation to Soil Environmental Stressors in the Genome of the Collembolan Orchesella cincta.</title>
        <authorList>
            <person name="Faddeeva-Vakhrusheva A."/>
            <person name="Derks M.F."/>
            <person name="Anvar S.Y."/>
            <person name="Agamennone V."/>
            <person name="Suring W."/>
            <person name="Smit S."/>
            <person name="van Straalen N.M."/>
            <person name="Roelofs D."/>
        </authorList>
    </citation>
    <scope>NUCLEOTIDE SEQUENCE [LARGE SCALE GENOMIC DNA]</scope>
    <source>
        <tissue evidence="2">Mixed pool</tissue>
    </source>
</reference>
<protein>
    <recommendedName>
        <fullName evidence="4">F-box domain-containing protein</fullName>
    </recommendedName>
</protein>
<comment type="caution">
    <text evidence="2">The sequence shown here is derived from an EMBL/GenBank/DDBJ whole genome shotgun (WGS) entry which is preliminary data.</text>
</comment>
<sequence>MATSKANENDLDVPKPDSEASEALVSRSLMSGTEVSASKRAKLELERHEGARDNDLDGNVAGVVPSPVFNLLSENWDKVLPLSATDFLALINSSSYWRTMFKSKIANELLPLVLPVLLNNLSYGVTPVSLLCWRGVSHQSKALVDELLEKALSPQKYYDDLTTNLFEWSPSIIDDEYPIRSVVLKISRYHLALNQGRLQQLMTRSSYSRPAILNLVIDQEYVGTTLELFTQYGHNLTDLCLHLAFLPQNLFFELLSLTPNLNVLQLNGDMESVDDEDGMPDVQQLSRLRLLDIESFLNFPLQLPRAPSILRICGPYLERLICNTKFLNEHENDVRLLNSGSFPNLSCLRLGTSYGDTSFDTLHRLQNHPLQKLQLYVNCYPDTNYAYDFQPLPILSAVNTFANTLTHLQLFLNVVGRVPQSRLDGFLPFQRLRKLSTWLPNLLQNWFWPFIQSKCQNLEELRLHTQNWNEEEINVDQLRRGFELLPRLDKIVVFCGFHQVARSQHGKMPEKVVISRDAGILQRKKYSFATRNLAEEEDI</sequence>
<evidence type="ECO:0008006" key="4">
    <source>
        <dbReference type="Google" id="ProtNLM"/>
    </source>
</evidence>
<evidence type="ECO:0000313" key="2">
    <source>
        <dbReference type="EMBL" id="ODM88503.1"/>
    </source>
</evidence>
<name>A0A1D2M6B2_ORCCI</name>
<dbReference type="EMBL" id="LJIJ01003513">
    <property type="protein sequence ID" value="ODM88503.1"/>
    <property type="molecule type" value="Genomic_DNA"/>
</dbReference>
<feature type="region of interest" description="Disordered" evidence="1">
    <location>
        <begin position="1"/>
        <end position="31"/>
    </location>
</feature>
<dbReference type="AlphaFoldDB" id="A0A1D2M6B2"/>
<proteinExistence type="predicted"/>
<gene>
    <name evidence="2" type="ORF">Ocin01_18178</name>
</gene>
<evidence type="ECO:0000256" key="1">
    <source>
        <dbReference type="SAM" id="MobiDB-lite"/>
    </source>
</evidence>
<evidence type="ECO:0000313" key="3">
    <source>
        <dbReference type="Proteomes" id="UP000094527"/>
    </source>
</evidence>
<dbReference type="Proteomes" id="UP000094527">
    <property type="component" value="Unassembled WGS sequence"/>
</dbReference>
<keyword evidence="3" id="KW-1185">Reference proteome</keyword>
<organism evidence="2 3">
    <name type="scientific">Orchesella cincta</name>
    <name type="common">Springtail</name>
    <name type="synonym">Podura cincta</name>
    <dbReference type="NCBI Taxonomy" id="48709"/>
    <lineage>
        <taxon>Eukaryota</taxon>
        <taxon>Metazoa</taxon>
        <taxon>Ecdysozoa</taxon>
        <taxon>Arthropoda</taxon>
        <taxon>Hexapoda</taxon>
        <taxon>Collembola</taxon>
        <taxon>Entomobryomorpha</taxon>
        <taxon>Entomobryoidea</taxon>
        <taxon>Orchesellidae</taxon>
        <taxon>Orchesellinae</taxon>
        <taxon>Orchesella</taxon>
    </lineage>
</organism>
<accession>A0A1D2M6B2</accession>